<comment type="caution">
    <text evidence="1">The sequence shown here is derived from an EMBL/GenBank/DDBJ whole genome shotgun (WGS) entry which is preliminary data.</text>
</comment>
<dbReference type="EMBL" id="JAAXOM010000005">
    <property type="protein sequence ID" value="NKX89972.1"/>
    <property type="molecule type" value="Genomic_DNA"/>
</dbReference>
<name>A0A846W987_9NOCA</name>
<protein>
    <submittedName>
        <fullName evidence="1">Uncharacterized protein</fullName>
    </submittedName>
</protein>
<gene>
    <name evidence="1" type="ORF">HGA10_22020</name>
</gene>
<accession>A0A846W987</accession>
<dbReference type="InterPro" id="IPR008949">
    <property type="entry name" value="Isoprenoid_synthase_dom_sf"/>
</dbReference>
<organism evidence="1 2">
    <name type="scientific">Nocardia coubleae</name>
    <dbReference type="NCBI Taxonomy" id="356147"/>
    <lineage>
        <taxon>Bacteria</taxon>
        <taxon>Bacillati</taxon>
        <taxon>Actinomycetota</taxon>
        <taxon>Actinomycetes</taxon>
        <taxon>Mycobacteriales</taxon>
        <taxon>Nocardiaceae</taxon>
        <taxon>Nocardia</taxon>
    </lineage>
</organism>
<dbReference type="Proteomes" id="UP000572007">
    <property type="component" value="Unassembled WGS sequence"/>
</dbReference>
<dbReference type="AlphaFoldDB" id="A0A846W987"/>
<sequence length="422" mass="44575">MSDVRLLQLARGLRVLRRAPDLAAMRAARTPEELARLALVPAGRNLGIAVSFLPAHQRAEAAAALLACRVLDAYEDLADRGHAGSAVLAAAEYLNGTSDSAPPALPPTTGVVRDSEALDLLLAERIADIRALVTGLSPQARERVASVLTDMAAVMARNLDKPLPRVTYSEGVLGRVTHYACTLVADGVLPEDDLRELTGCIAVIAQSANDLRDGELELYGAADREELTRMVMLRQLAPTLGGFALLARLGPGTPGFGARAAMAYMTITTSAFLCGAVGAPKPYRRPLTASVLAAGSPKYWTRMLERVRAGADGAIHTMLDAAPDFAAELHVPKTDVLRAGGENSSATSLVPLIVDTTFALVRALPEEPMTGEPAGSTVRTMMIADHLAFGAMERVPGNRPDALRDLAERLQQAALATDAIRS</sequence>
<evidence type="ECO:0000313" key="2">
    <source>
        <dbReference type="Proteomes" id="UP000572007"/>
    </source>
</evidence>
<evidence type="ECO:0000313" key="1">
    <source>
        <dbReference type="EMBL" id="NKX89972.1"/>
    </source>
</evidence>
<proteinExistence type="predicted"/>
<dbReference type="Gene3D" id="1.10.600.10">
    <property type="entry name" value="Farnesyl Diphosphate Synthase"/>
    <property type="match status" value="1"/>
</dbReference>
<dbReference type="RefSeq" id="WP_067635823.1">
    <property type="nucleotide sequence ID" value="NZ_JAAXOM010000005.1"/>
</dbReference>
<keyword evidence="2" id="KW-1185">Reference proteome</keyword>
<reference evidence="1 2" key="1">
    <citation type="submission" date="2020-04" db="EMBL/GenBank/DDBJ databases">
        <title>MicrobeNet Type strains.</title>
        <authorList>
            <person name="Nicholson A.C."/>
        </authorList>
    </citation>
    <scope>NUCLEOTIDE SEQUENCE [LARGE SCALE GENOMIC DNA]</scope>
    <source>
        <strain evidence="1 2">DSM 44960</strain>
    </source>
</reference>